<feature type="compositionally biased region" description="Low complexity" evidence="1">
    <location>
        <begin position="120"/>
        <end position="134"/>
    </location>
</feature>
<dbReference type="Proteomes" id="UP001607302">
    <property type="component" value="Unassembled WGS sequence"/>
</dbReference>
<sequence length="318" mass="35969">MVRITVRLKSALWSGEDRHIIRLSECPAPSRQKPTMDCLRVLATGVLSASAASKQRKPTVPLSCKCNFTELSHSFALGKSAAFSVAIIEISTFDGKISSKSLYFIKEIFTNFRSFNNNTTTTTTNNNNNKINNNNKKHKSEVTTGPLLKSCKLRSLVMALRLGRAFVRFQVGDITGNFNYSTETIGREDESTWRIKRRNAKWKLYSIGREKDGWLEVASYDTTKRVRSIKGNAALSGSKQLECTGCYERFSYFSVANSWTLFSALRTVASVHYPNFSKTTVAFSHEYIRGNSSRENANSKGKKEKKKNMFFNTQFWTT</sequence>
<proteinExistence type="predicted"/>
<gene>
    <name evidence="2" type="ORF">V1478_013161</name>
</gene>
<reference evidence="2 3" key="1">
    <citation type="journal article" date="2024" name="Ann. Entomol. Soc. Am.">
        <title>Genomic analyses of the southern and eastern yellowjacket wasps (Hymenoptera: Vespidae) reveal evolutionary signatures of social life.</title>
        <authorList>
            <person name="Catto M.A."/>
            <person name="Caine P.B."/>
            <person name="Orr S.E."/>
            <person name="Hunt B.G."/>
            <person name="Goodisman M.A.D."/>
        </authorList>
    </citation>
    <scope>NUCLEOTIDE SEQUENCE [LARGE SCALE GENOMIC DNA]</scope>
    <source>
        <strain evidence="2">233</strain>
        <tissue evidence="2">Head and thorax</tissue>
    </source>
</reference>
<dbReference type="EMBL" id="JAUDFV010000153">
    <property type="protein sequence ID" value="KAL2717461.1"/>
    <property type="molecule type" value="Genomic_DNA"/>
</dbReference>
<comment type="caution">
    <text evidence="2">The sequence shown here is derived from an EMBL/GenBank/DDBJ whole genome shotgun (WGS) entry which is preliminary data.</text>
</comment>
<protein>
    <submittedName>
        <fullName evidence="2">Uncharacterized protein</fullName>
    </submittedName>
</protein>
<keyword evidence="3" id="KW-1185">Reference proteome</keyword>
<feature type="region of interest" description="Disordered" evidence="1">
    <location>
        <begin position="120"/>
        <end position="139"/>
    </location>
</feature>
<accession>A0ABD2AA10</accession>
<evidence type="ECO:0000313" key="3">
    <source>
        <dbReference type="Proteomes" id="UP001607302"/>
    </source>
</evidence>
<organism evidence="2 3">
    <name type="scientific">Vespula squamosa</name>
    <name type="common">Southern yellow jacket</name>
    <name type="synonym">Wasp</name>
    <dbReference type="NCBI Taxonomy" id="30214"/>
    <lineage>
        <taxon>Eukaryota</taxon>
        <taxon>Metazoa</taxon>
        <taxon>Ecdysozoa</taxon>
        <taxon>Arthropoda</taxon>
        <taxon>Hexapoda</taxon>
        <taxon>Insecta</taxon>
        <taxon>Pterygota</taxon>
        <taxon>Neoptera</taxon>
        <taxon>Endopterygota</taxon>
        <taxon>Hymenoptera</taxon>
        <taxon>Apocrita</taxon>
        <taxon>Aculeata</taxon>
        <taxon>Vespoidea</taxon>
        <taxon>Vespidae</taxon>
        <taxon>Vespinae</taxon>
        <taxon>Vespula</taxon>
    </lineage>
</organism>
<evidence type="ECO:0000313" key="2">
    <source>
        <dbReference type="EMBL" id="KAL2717461.1"/>
    </source>
</evidence>
<name>A0ABD2AA10_VESSQ</name>
<evidence type="ECO:0000256" key="1">
    <source>
        <dbReference type="SAM" id="MobiDB-lite"/>
    </source>
</evidence>
<dbReference type="AlphaFoldDB" id="A0ABD2AA10"/>